<dbReference type="Proteomes" id="UP000477782">
    <property type="component" value="Unassembled WGS sequence"/>
</dbReference>
<gene>
    <name evidence="1" type="ORF">G4Z14_05585</name>
</gene>
<reference evidence="1 2" key="1">
    <citation type="submission" date="2020-02" db="EMBL/GenBank/DDBJ databases">
        <authorList>
            <person name="Chen W.-M."/>
        </authorList>
    </citation>
    <scope>NUCLEOTIDE SEQUENCE [LARGE SCALE GENOMIC DNA]</scope>
    <source>
        <strain evidence="1 2">KMS-5</strain>
    </source>
</reference>
<sequence length="187" mass="19894">MANQWNALTALGHDTAEVVEIGPYRIAERSDVALASLALRRGQDKDFAAAAKTAGVPLPAASTHAGGQVFSAFWTTPEMWFVEADFATHEDIVAALKPAFGETASITEQTDAWVRFDVSGAGLVALFERLSNLDLATLPDGYASRTVIEHLGVYLIRHSAASVTLYGPRSSAQGLLHALEVTAKSVI</sequence>
<accession>A0A6M0QSE4</accession>
<dbReference type="RefSeq" id="WP_164623804.1">
    <property type="nucleotide sequence ID" value="NZ_JAAIVJ010000002.1"/>
</dbReference>
<evidence type="ECO:0000313" key="1">
    <source>
        <dbReference type="EMBL" id="NEY89764.1"/>
    </source>
</evidence>
<comment type="caution">
    <text evidence="1">The sequence shown here is derived from an EMBL/GenBank/DDBJ whole genome shotgun (WGS) entry which is preliminary data.</text>
</comment>
<dbReference type="Gene3D" id="3.30.70.1520">
    <property type="entry name" value="Heterotetrameric sarcosine oxidase"/>
    <property type="match status" value="1"/>
</dbReference>
<protein>
    <submittedName>
        <fullName evidence="1">Sarcosine oxidase subunit gamma</fullName>
    </submittedName>
</protein>
<proteinExistence type="predicted"/>
<dbReference type="InterPro" id="IPR027266">
    <property type="entry name" value="TrmE/GcvT-like"/>
</dbReference>
<dbReference type="AlphaFoldDB" id="A0A6M0QSE4"/>
<dbReference type="Gene3D" id="3.30.1360.120">
    <property type="entry name" value="Probable tRNA modification gtpase trme, domain 1"/>
    <property type="match status" value="1"/>
</dbReference>
<dbReference type="SUPFAM" id="SSF103025">
    <property type="entry name" value="Folate-binding domain"/>
    <property type="match status" value="1"/>
</dbReference>
<organism evidence="1 2">
    <name type="scientific">Tabrizicola oligotrophica</name>
    <dbReference type="NCBI Taxonomy" id="2710650"/>
    <lineage>
        <taxon>Bacteria</taxon>
        <taxon>Pseudomonadati</taxon>
        <taxon>Pseudomonadota</taxon>
        <taxon>Alphaproteobacteria</taxon>
        <taxon>Rhodobacterales</taxon>
        <taxon>Paracoccaceae</taxon>
        <taxon>Tabrizicola</taxon>
    </lineage>
</organism>
<name>A0A6M0QSE4_9RHOB</name>
<dbReference type="EMBL" id="JAAIVJ010000002">
    <property type="protein sequence ID" value="NEY89764.1"/>
    <property type="molecule type" value="Genomic_DNA"/>
</dbReference>
<evidence type="ECO:0000313" key="2">
    <source>
        <dbReference type="Proteomes" id="UP000477782"/>
    </source>
</evidence>
<keyword evidence="2" id="KW-1185">Reference proteome</keyword>